<evidence type="ECO:0000313" key="2">
    <source>
        <dbReference type="EMBL" id="MFC3762664.1"/>
    </source>
</evidence>
<evidence type="ECO:0000259" key="1">
    <source>
        <dbReference type="Pfam" id="PF05368"/>
    </source>
</evidence>
<gene>
    <name evidence="2" type="ORF">ACFOUW_17610</name>
</gene>
<reference evidence="3" key="1">
    <citation type="journal article" date="2019" name="Int. J. Syst. Evol. Microbiol.">
        <title>The Global Catalogue of Microorganisms (GCM) 10K type strain sequencing project: providing services to taxonomists for standard genome sequencing and annotation.</title>
        <authorList>
            <consortium name="The Broad Institute Genomics Platform"/>
            <consortium name="The Broad Institute Genome Sequencing Center for Infectious Disease"/>
            <person name="Wu L."/>
            <person name="Ma J."/>
        </authorList>
    </citation>
    <scope>NUCLEOTIDE SEQUENCE [LARGE SCALE GENOMIC DNA]</scope>
    <source>
        <strain evidence="3">CGMCC 4.7241</strain>
    </source>
</reference>
<proteinExistence type="predicted"/>
<organism evidence="2 3">
    <name type="scientific">Tenggerimyces flavus</name>
    <dbReference type="NCBI Taxonomy" id="1708749"/>
    <lineage>
        <taxon>Bacteria</taxon>
        <taxon>Bacillati</taxon>
        <taxon>Actinomycetota</taxon>
        <taxon>Actinomycetes</taxon>
        <taxon>Propionibacteriales</taxon>
        <taxon>Nocardioidaceae</taxon>
        <taxon>Tenggerimyces</taxon>
    </lineage>
</organism>
<dbReference type="InterPro" id="IPR036291">
    <property type="entry name" value="NAD(P)-bd_dom_sf"/>
</dbReference>
<dbReference type="RefSeq" id="WP_205118939.1">
    <property type="nucleotide sequence ID" value="NZ_JAFBCM010000001.1"/>
</dbReference>
<dbReference type="Pfam" id="PF05368">
    <property type="entry name" value="NmrA"/>
    <property type="match status" value="1"/>
</dbReference>
<evidence type="ECO:0000313" key="3">
    <source>
        <dbReference type="Proteomes" id="UP001595699"/>
    </source>
</evidence>
<dbReference type="Proteomes" id="UP001595699">
    <property type="component" value="Unassembled WGS sequence"/>
</dbReference>
<dbReference type="Gene3D" id="3.40.50.720">
    <property type="entry name" value="NAD(P)-binding Rossmann-like Domain"/>
    <property type="match status" value="1"/>
</dbReference>
<dbReference type="EMBL" id="JBHRZH010000015">
    <property type="protein sequence ID" value="MFC3762664.1"/>
    <property type="molecule type" value="Genomic_DNA"/>
</dbReference>
<accession>A0ABV7YCY6</accession>
<dbReference type="InterPro" id="IPR008030">
    <property type="entry name" value="NmrA-like"/>
</dbReference>
<name>A0ABV7YCY6_9ACTN</name>
<sequence length="265" mass="28820">MILVTGATGNVGSNVVRLLRERGHEVREFTRELTDREAVRKAFDGVDRVFVSTPNHPHQVTWERNLIDAAAAARVERVVKLSANGAAIGSPVAFWDAQGRLEADLLVTGLPAVVLRPTTYLTNLLASAEAVRQTGKLFLPAEDAKVTLIDPYDVAEVAVVALTEDGHTGRNYLLTGPSAVTFHEVAAELSAVLGREIEYVPVPEEGARMGMLESGMPPWFADELLNVFRELRRGVASAPTDVVRVLTGREPRTVGDFFRAHADAF</sequence>
<dbReference type="InterPro" id="IPR051604">
    <property type="entry name" value="Ergot_Alk_Oxidoreductase"/>
</dbReference>
<dbReference type="PANTHER" id="PTHR43162:SF1">
    <property type="entry name" value="PRESTALK A DIFFERENTIATION PROTEIN A"/>
    <property type="match status" value="1"/>
</dbReference>
<dbReference type="PANTHER" id="PTHR43162">
    <property type="match status" value="1"/>
</dbReference>
<dbReference type="Gene3D" id="3.90.25.10">
    <property type="entry name" value="UDP-galactose 4-epimerase, domain 1"/>
    <property type="match status" value="1"/>
</dbReference>
<feature type="domain" description="NmrA-like" evidence="1">
    <location>
        <begin position="2"/>
        <end position="209"/>
    </location>
</feature>
<protein>
    <submittedName>
        <fullName evidence="2">NmrA family NAD(P)-binding protein</fullName>
    </submittedName>
</protein>
<dbReference type="SUPFAM" id="SSF51735">
    <property type="entry name" value="NAD(P)-binding Rossmann-fold domains"/>
    <property type="match status" value="1"/>
</dbReference>
<comment type="caution">
    <text evidence="2">The sequence shown here is derived from an EMBL/GenBank/DDBJ whole genome shotgun (WGS) entry which is preliminary data.</text>
</comment>
<keyword evidence="3" id="KW-1185">Reference proteome</keyword>